<dbReference type="Proteomes" id="UP000306918">
    <property type="component" value="Unassembled WGS sequence"/>
</dbReference>
<comment type="caution">
    <text evidence="2">The sequence shown here is derived from an EMBL/GenBank/DDBJ whole genome shotgun (WGS) entry which is preliminary data.</text>
</comment>
<keyword evidence="3" id="KW-1185">Reference proteome</keyword>
<accession>A0A4S8H8C2</accession>
<dbReference type="RefSeq" id="WP_136580827.1">
    <property type="nucleotide sequence ID" value="NZ_STFF01000015.1"/>
</dbReference>
<dbReference type="OrthoDB" id="659794at2"/>
<evidence type="ECO:0000256" key="1">
    <source>
        <dbReference type="SAM" id="SignalP"/>
    </source>
</evidence>
<reference evidence="2 3" key="1">
    <citation type="submission" date="2019-04" db="EMBL/GenBank/DDBJ databases">
        <title>Niastella caeni sp. nov., isolated from activated sludge.</title>
        <authorList>
            <person name="Sheng M."/>
        </authorList>
    </citation>
    <scope>NUCLEOTIDE SEQUENCE [LARGE SCALE GENOMIC DNA]</scope>
    <source>
        <strain evidence="2 3">HX-2-15</strain>
    </source>
</reference>
<evidence type="ECO:0000313" key="2">
    <source>
        <dbReference type="EMBL" id="THU30795.1"/>
    </source>
</evidence>
<gene>
    <name evidence="2" type="ORF">FAM09_29790</name>
</gene>
<sequence>MRSINSLPVKLTALMMMVGLVKATGQPVTNTFYCFRELMHVQQVLKDTAHVSFDAEYVITFNDATIDTVLYQYKVSGNKVHVTASDSTEFIQNSLYNLLLQHNRHLAVLYKPVELFKYVLHANLTDPSFHESLVSGMAVADTGGYKKLSYNFKPASPYQQYDIIYDSTTYRMHAIQYSFNLNGSGAAPSGSKLPFHVTILFSNYQTGLFTDSVFSTSAYITWSKGNCTMAAPYAGYQLINSLNQ</sequence>
<name>A0A4S8H8C2_9BACT</name>
<dbReference type="EMBL" id="STFF01000015">
    <property type="protein sequence ID" value="THU30795.1"/>
    <property type="molecule type" value="Genomic_DNA"/>
</dbReference>
<feature type="chain" id="PRO_5020813798" evidence="1">
    <location>
        <begin position="24"/>
        <end position="244"/>
    </location>
</feature>
<organism evidence="2 3">
    <name type="scientific">Niastella caeni</name>
    <dbReference type="NCBI Taxonomy" id="2569763"/>
    <lineage>
        <taxon>Bacteria</taxon>
        <taxon>Pseudomonadati</taxon>
        <taxon>Bacteroidota</taxon>
        <taxon>Chitinophagia</taxon>
        <taxon>Chitinophagales</taxon>
        <taxon>Chitinophagaceae</taxon>
        <taxon>Niastella</taxon>
    </lineage>
</organism>
<keyword evidence="1" id="KW-0732">Signal</keyword>
<protein>
    <submittedName>
        <fullName evidence="2">Uncharacterized protein</fullName>
    </submittedName>
</protein>
<feature type="signal peptide" evidence="1">
    <location>
        <begin position="1"/>
        <end position="23"/>
    </location>
</feature>
<dbReference type="AlphaFoldDB" id="A0A4S8H8C2"/>
<evidence type="ECO:0000313" key="3">
    <source>
        <dbReference type="Proteomes" id="UP000306918"/>
    </source>
</evidence>
<proteinExistence type="predicted"/>